<dbReference type="CDD" id="cd06558">
    <property type="entry name" value="crotonase-like"/>
    <property type="match status" value="1"/>
</dbReference>
<reference evidence="3" key="1">
    <citation type="submission" date="2025-08" db="UniProtKB">
        <authorList>
            <consortium name="RefSeq"/>
        </authorList>
    </citation>
    <scope>IDENTIFICATION</scope>
    <source>
        <tissue evidence="3">Whole body</tissue>
    </source>
</reference>
<dbReference type="Gene3D" id="3.90.226.10">
    <property type="entry name" value="2-enoyl-CoA Hydratase, Chain A, domain 1"/>
    <property type="match status" value="1"/>
</dbReference>
<dbReference type="GO" id="GO:0006635">
    <property type="term" value="P:fatty acid beta-oxidation"/>
    <property type="evidence" value="ECO:0007669"/>
    <property type="project" value="TreeGrafter"/>
</dbReference>
<gene>
    <name evidence="3" type="primary">LOC112689921</name>
</gene>
<keyword evidence="1" id="KW-0456">Lyase</keyword>
<dbReference type="Proteomes" id="UP000694846">
    <property type="component" value="Unplaced"/>
</dbReference>
<evidence type="ECO:0000313" key="3">
    <source>
        <dbReference type="RefSeq" id="XP_025419588.1"/>
    </source>
</evidence>
<evidence type="ECO:0000313" key="2">
    <source>
        <dbReference type="Proteomes" id="UP000694846"/>
    </source>
</evidence>
<sequence>MTGTLGGRAELITACDYRLMSTKVDTTAIGFIHAKMGIVPTWGLTDRLMLITGRQNTLNLLLDNRPLRAAEVMDIGLVDGTAATLQDATDWLSRKNRHHVNVIRAIKRTLSCHGDGANRRAATLMERKIFAVLWGGPANRMTLDQYFSRSK</sequence>
<dbReference type="InterPro" id="IPR001753">
    <property type="entry name" value="Enoyl-CoA_hydra/iso"/>
</dbReference>
<organism evidence="2 3">
    <name type="scientific">Sipha flava</name>
    <name type="common">yellow sugarcane aphid</name>
    <dbReference type="NCBI Taxonomy" id="143950"/>
    <lineage>
        <taxon>Eukaryota</taxon>
        <taxon>Metazoa</taxon>
        <taxon>Ecdysozoa</taxon>
        <taxon>Arthropoda</taxon>
        <taxon>Hexapoda</taxon>
        <taxon>Insecta</taxon>
        <taxon>Pterygota</taxon>
        <taxon>Neoptera</taxon>
        <taxon>Paraneoptera</taxon>
        <taxon>Hemiptera</taxon>
        <taxon>Sternorrhyncha</taxon>
        <taxon>Aphidomorpha</taxon>
        <taxon>Aphidoidea</taxon>
        <taxon>Aphididae</taxon>
        <taxon>Sipha</taxon>
    </lineage>
</organism>
<dbReference type="AlphaFoldDB" id="A0A8B8G9N4"/>
<dbReference type="Pfam" id="PF00378">
    <property type="entry name" value="ECH_1"/>
    <property type="match status" value="1"/>
</dbReference>
<accession>A0A8B8G9N4</accession>
<dbReference type="SUPFAM" id="SSF52096">
    <property type="entry name" value="ClpP/crotonase"/>
    <property type="match status" value="1"/>
</dbReference>
<name>A0A8B8G9N4_9HEMI</name>
<dbReference type="GO" id="GO:0005829">
    <property type="term" value="C:cytosol"/>
    <property type="evidence" value="ECO:0007669"/>
    <property type="project" value="TreeGrafter"/>
</dbReference>
<dbReference type="PANTHER" id="PTHR11941">
    <property type="entry name" value="ENOYL-COA HYDRATASE-RELATED"/>
    <property type="match status" value="1"/>
</dbReference>
<keyword evidence="2" id="KW-1185">Reference proteome</keyword>
<dbReference type="OrthoDB" id="448450at2759"/>
<dbReference type="InterPro" id="IPR029045">
    <property type="entry name" value="ClpP/crotonase-like_dom_sf"/>
</dbReference>
<proteinExistence type="predicted"/>
<dbReference type="RefSeq" id="XP_025419588.1">
    <property type="nucleotide sequence ID" value="XM_025563803.1"/>
</dbReference>
<dbReference type="PANTHER" id="PTHR11941:SF27">
    <property type="entry name" value="ETHYLMALONYL-COA DECARBOXYLASE"/>
    <property type="match status" value="1"/>
</dbReference>
<evidence type="ECO:0000256" key="1">
    <source>
        <dbReference type="ARBA" id="ARBA00023239"/>
    </source>
</evidence>
<dbReference type="GO" id="GO:0016829">
    <property type="term" value="F:lyase activity"/>
    <property type="evidence" value="ECO:0007669"/>
    <property type="project" value="UniProtKB-KW"/>
</dbReference>
<protein>
    <submittedName>
        <fullName evidence="3">Ethylmalonyl-CoA decarboxylase-like</fullName>
    </submittedName>
</protein>
<dbReference type="GeneID" id="112689921"/>